<dbReference type="SUPFAM" id="SSF51905">
    <property type="entry name" value="FAD/NAD(P)-binding domain"/>
    <property type="match status" value="1"/>
</dbReference>
<organism evidence="2">
    <name type="scientific">Mycobacterium kansasii</name>
    <dbReference type="NCBI Taxonomy" id="1768"/>
    <lineage>
        <taxon>Bacteria</taxon>
        <taxon>Bacillati</taxon>
        <taxon>Actinomycetota</taxon>
        <taxon>Actinomycetes</taxon>
        <taxon>Mycobacteriales</taxon>
        <taxon>Mycobacteriaceae</taxon>
        <taxon>Mycobacterium</taxon>
    </lineage>
</organism>
<name>A0A653F238_MYCKA</name>
<accession>A0A653F238</accession>
<proteinExistence type="predicted"/>
<dbReference type="InterPro" id="IPR036188">
    <property type="entry name" value="FAD/NAD-bd_sf"/>
</dbReference>
<evidence type="ECO:0000313" key="2">
    <source>
        <dbReference type="EMBL" id="VTP03844.1"/>
    </source>
</evidence>
<dbReference type="AlphaFoldDB" id="A0A653F238"/>
<dbReference type="PRINTS" id="PR00420">
    <property type="entry name" value="RNGMNOXGNASE"/>
</dbReference>
<dbReference type="InterPro" id="IPR051704">
    <property type="entry name" value="FAD_aromatic-hydroxylase"/>
</dbReference>
<feature type="domain" description="FAD-binding" evidence="1">
    <location>
        <begin position="2"/>
        <end position="330"/>
    </location>
</feature>
<dbReference type="InterPro" id="IPR002938">
    <property type="entry name" value="FAD-bd"/>
</dbReference>
<dbReference type="PANTHER" id="PTHR46865:SF8">
    <property type="entry name" value="POSSIBLE OXIDOREDUCTASE"/>
    <property type="match status" value="1"/>
</dbReference>
<dbReference type="PANTHER" id="PTHR46865">
    <property type="entry name" value="OXIDOREDUCTASE-RELATED"/>
    <property type="match status" value="1"/>
</dbReference>
<dbReference type="Pfam" id="PF01494">
    <property type="entry name" value="FAD_binding_3"/>
    <property type="match status" value="1"/>
</dbReference>
<dbReference type="Gene3D" id="3.50.50.60">
    <property type="entry name" value="FAD/NAD(P)-binding domain"/>
    <property type="match status" value="1"/>
</dbReference>
<dbReference type="RefSeq" id="WP_023364708.1">
    <property type="nucleotide sequence ID" value="NZ_BLYZ01000002.1"/>
</dbReference>
<reference evidence="2" key="1">
    <citation type="submission" date="2019-05" db="EMBL/GenBank/DDBJ databases">
        <authorList>
            <person name="Naeem R."/>
            <person name="Antony C."/>
            <person name="Guan Q."/>
        </authorList>
    </citation>
    <scope>NUCLEOTIDE SEQUENCE</scope>
    <source>
        <strain evidence="2">3</strain>
    </source>
</reference>
<protein>
    <submittedName>
        <fullName evidence="2">FAD-dependent urate hydroxylase</fullName>
    </submittedName>
</protein>
<dbReference type="GeneID" id="29702385"/>
<evidence type="ECO:0000259" key="1">
    <source>
        <dbReference type="Pfam" id="PF01494"/>
    </source>
</evidence>
<sequence>MKVAICGAGTAGLSLAERLSALGAEVVVLERSSGPRTHGHMIDFYGAGYDAAEAIGVLPAIQRVGYPLGDSSLIDRHGRRRAALPYRQIARALDGRLCRVMRPDLEKVLLDNLPPQVELRFGATVSDVAQRDDRVTVTLQRGAQLDADLLVGADGIHSTVRTLVFGVEPQYLRYPGFRSASFVLDAPGVRGSAAEHVVFTDTADRQLGLHLLRDGRTAVTAVYRTVDASPPHDVRAALREEYAGMGGLVAEVLDRCPEDGAVEYDQVAQIQMPRWSSKRVVLIGDASFAVSALSRQGASLAVASAYVLSEQLRKTSSVERALAFYERLWRPVVEDKQQSGQAASGWLWPGPSQSAIRRAMLRLSWRPLVNRFIEATLAGEPTALITMLRLGSGD</sequence>
<dbReference type="GO" id="GO:0071949">
    <property type="term" value="F:FAD binding"/>
    <property type="evidence" value="ECO:0007669"/>
    <property type="project" value="InterPro"/>
</dbReference>
<dbReference type="EMBL" id="LR589357">
    <property type="protein sequence ID" value="VTP03844.1"/>
    <property type="molecule type" value="Genomic_DNA"/>
</dbReference>
<gene>
    <name evidence="2" type="primary">hpxO_3</name>
    <name evidence="2" type="ORF">BIN_B_04121</name>
</gene>